<keyword evidence="1" id="KW-0378">Hydrolase</keyword>
<comment type="similarity">
    <text evidence="1">Belongs to the helicase family.</text>
</comment>
<comment type="catalytic activity">
    <reaction evidence="1">
        <text>ATP + H2O = ADP + phosphate + H(+)</text>
        <dbReference type="Rhea" id="RHEA:13065"/>
        <dbReference type="ChEBI" id="CHEBI:15377"/>
        <dbReference type="ChEBI" id="CHEBI:15378"/>
        <dbReference type="ChEBI" id="CHEBI:30616"/>
        <dbReference type="ChEBI" id="CHEBI:43474"/>
        <dbReference type="ChEBI" id="CHEBI:456216"/>
        <dbReference type="EC" id="5.6.2.3"/>
    </reaction>
</comment>
<dbReference type="GO" id="GO:0000723">
    <property type="term" value="P:telomere maintenance"/>
    <property type="evidence" value="ECO:0007669"/>
    <property type="project" value="InterPro"/>
</dbReference>
<evidence type="ECO:0000313" key="3">
    <source>
        <dbReference type="EMBL" id="KAK9150642.1"/>
    </source>
</evidence>
<dbReference type="GO" id="GO:0006310">
    <property type="term" value="P:DNA recombination"/>
    <property type="evidence" value="ECO:0007669"/>
    <property type="project" value="UniProtKB-KW"/>
</dbReference>
<dbReference type="InterPro" id="IPR010285">
    <property type="entry name" value="DNA_helicase_pif1-like_DEAD"/>
</dbReference>
<protein>
    <recommendedName>
        <fullName evidence="1">ATP-dependent DNA helicase</fullName>
        <ecNumber evidence="1">5.6.2.3</ecNumber>
    </recommendedName>
</protein>
<dbReference type="GO" id="GO:0005524">
    <property type="term" value="F:ATP binding"/>
    <property type="evidence" value="ECO:0007669"/>
    <property type="project" value="UniProtKB-KW"/>
</dbReference>
<keyword evidence="1" id="KW-0547">Nucleotide-binding</keyword>
<dbReference type="PANTHER" id="PTHR10492">
    <property type="match status" value="1"/>
</dbReference>
<name>A0AAP0KDS1_9MAGN</name>
<proteinExistence type="inferred from homology"/>
<feature type="domain" description="DNA helicase Pif1-like DEAD-box helicase" evidence="2">
    <location>
        <begin position="1"/>
        <end position="72"/>
    </location>
</feature>
<keyword evidence="4" id="KW-1185">Reference proteome</keyword>
<dbReference type="GO" id="GO:0016787">
    <property type="term" value="F:hydrolase activity"/>
    <property type="evidence" value="ECO:0007669"/>
    <property type="project" value="UniProtKB-KW"/>
</dbReference>
<keyword evidence="1" id="KW-0347">Helicase</keyword>
<comment type="cofactor">
    <cofactor evidence="1">
        <name>Mg(2+)</name>
        <dbReference type="ChEBI" id="CHEBI:18420"/>
    </cofactor>
</comment>
<dbReference type="Pfam" id="PF05970">
    <property type="entry name" value="PIF1"/>
    <property type="match status" value="1"/>
</dbReference>
<gene>
    <name evidence="3" type="ORF">Syun_008951</name>
</gene>
<sequence length="98" mass="11467">MATLLIPSGKMAYSRFCIPLAINEYSTCNIKQMSDFVELIAKARLIIWDEAPMVHKHCFEALDKTWRDVLQFGRSDIMEVPFVEKLLYLVETSGRYYR</sequence>
<evidence type="ECO:0000259" key="2">
    <source>
        <dbReference type="Pfam" id="PF05970"/>
    </source>
</evidence>
<dbReference type="GO" id="GO:0043139">
    <property type="term" value="F:5'-3' DNA helicase activity"/>
    <property type="evidence" value="ECO:0007669"/>
    <property type="project" value="UniProtKB-EC"/>
</dbReference>
<dbReference type="PANTHER" id="PTHR10492:SF101">
    <property type="entry name" value="ATP-DEPENDENT DNA HELICASE"/>
    <property type="match status" value="1"/>
</dbReference>
<reference evidence="3 4" key="1">
    <citation type="submission" date="2024-01" db="EMBL/GenBank/DDBJ databases">
        <title>Genome assemblies of Stephania.</title>
        <authorList>
            <person name="Yang L."/>
        </authorList>
    </citation>
    <scope>NUCLEOTIDE SEQUENCE [LARGE SCALE GENOMIC DNA]</scope>
    <source>
        <strain evidence="3">YNDBR</strain>
        <tissue evidence="3">Leaf</tissue>
    </source>
</reference>
<dbReference type="AlphaFoldDB" id="A0AAP0KDS1"/>
<dbReference type="EMBL" id="JBBNAF010000004">
    <property type="protein sequence ID" value="KAK9150642.1"/>
    <property type="molecule type" value="Genomic_DNA"/>
</dbReference>
<dbReference type="Proteomes" id="UP001420932">
    <property type="component" value="Unassembled WGS sequence"/>
</dbReference>
<dbReference type="EC" id="5.6.2.3" evidence="1"/>
<keyword evidence="1" id="KW-0067">ATP-binding</keyword>
<keyword evidence="1" id="KW-0227">DNA damage</keyword>
<dbReference type="GO" id="GO:0006281">
    <property type="term" value="P:DNA repair"/>
    <property type="evidence" value="ECO:0007669"/>
    <property type="project" value="UniProtKB-KW"/>
</dbReference>
<keyword evidence="1" id="KW-0234">DNA repair</keyword>
<organism evidence="3 4">
    <name type="scientific">Stephania yunnanensis</name>
    <dbReference type="NCBI Taxonomy" id="152371"/>
    <lineage>
        <taxon>Eukaryota</taxon>
        <taxon>Viridiplantae</taxon>
        <taxon>Streptophyta</taxon>
        <taxon>Embryophyta</taxon>
        <taxon>Tracheophyta</taxon>
        <taxon>Spermatophyta</taxon>
        <taxon>Magnoliopsida</taxon>
        <taxon>Ranunculales</taxon>
        <taxon>Menispermaceae</taxon>
        <taxon>Menispermoideae</taxon>
        <taxon>Cissampelideae</taxon>
        <taxon>Stephania</taxon>
    </lineage>
</organism>
<evidence type="ECO:0000313" key="4">
    <source>
        <dbReference type="Proteomes" id="UP001420932"/>
    </source>
</evidence>
<comment type="caution">
    <text evidence="3">The sequence shown here is derived from an EMBL/GenBank/DDBJ whole genome shotgun (WGS) entry which is preliminary data.</text>
</comment>
<keyword evidence="1" id="KW-0233">DNA recombination</keyword>
<accession>A0AAP0KDS1</accession>
<evidence type="ECO:0000256" key="1">
    <source>
        <dbReference type="RuleBase" id="RU363044"/>
    </source>
</evidence>